<dbReference type="Pfam" id="PF08447">
    <property type="entry name" value="PAS_3"/>
    <property type="match status" value="1"/>
</dbReference>
<keyword evidence="5" id="KW-0418">Kinase</keyword>
<dbReference type="PANTHER" id="PTHR43065">
    <property type="entry name" value="SENSOR HISTIDINE KINASE"/>
    <property type="match status" value="1"/>
</dbReference>
<dbReference type="InterPro" id="IPR035965">
    <property type="entry name" value="PAS-like_dom_sf"/>
</dbReference>
<feature type="modified residue" description="4-aspartylphosphate" evidence="8">
    <location>
        <position position="827"/>
    </location>
</feature>
<evidence type="ECO:0000256" key="6">
    <source>
        <dbReference type="ARBA" id="ARBA00022840"/>
    </source>
</evidence>
<dbReference type="GO" id="GO:0005524">
    <property type="term" value="F:ATP binding"/>
    <property type="evidence" value="ECO:0007669"/>
    <property type="project" value="UniProtKB-KW"/>
</dbReference>
<accession>A0A2M9XM20</accession>
<dbReference type="PANTHER" id="PTHR43065:SF46">
    <property type="entry name" value="C4-DICARBOXYLATE TRANSPORT SENSOR PROTEIN DCTB"/>
    <property type="match status" value="1"/>
</dbReference>
<dbReference type="InterPro" id="IPR011006">
    <property type="entry name" value="CheY-like_superfamily"/>
</dbReference>
<dbReference type="PRINTS" id="PR00344">
    <property type="entry name" value="BCTRLSENSOR"/>
</dbReference>
<feature type="domain" description="PAS" evidence="11">
    <location>
        <begin position="392"/>
        <end position="462"/>
    </location>
</feature>
<dbReference type="Proteomes" id="UP000276407">
    <property type="component" value="Chromosome 1"/>
</dbReference>
<dbReference type="InterPro" id="IPR036890">
    <property type="entry name" value="HATPase_C_sf"/>
</dbReference>
<dbReference type="PROSITE" id="PS50112">
    <property type="entry name" value="PAS"/>
    <property type="match status" value="2"/>
</dbReference>
<evidence type="ECO:0000256" key="4">
    <source>
        <dbReference type="ARBA" id="ARBA00022741"/>
    </source>
</evidence>
<evidence type="ECO:0000256" key="8">
    <source>
        <dbReference type="PROSITE-ProRule" id="PRU00169"/>
    </source>
</evidence>
<feature type="domain" description="PAC" evidence="12">
    <location>
        <begin position="341"/>
        <end position="391"/>
    </location>
</feature>
<dbReference type="Pfam" id="PF02518">
    <property type="entry name" value="HATPase_c"/>
    <property type="match status" value="1"/>
</dbReference>
<dbReference type="PROSITE" id="PS50109">
    <property type="entry name" value="HIS_KIN"/>
    <property type="match status" value="1"/>
</dbReference>
<evidence type="ECO:0000256" key="1">
    <source>
        <dbReference type="ARBA" id="ARBA00000085"/>
    </source>
</evidence>
<reference evidence="14 15" key="1">
    <citation type="submission" date="2017-07" db="EMBL/GenBank/DDBJ databases">
        <title>Leptospira spp. isolated from tropical soils.</title>
        <authorList>
            <person name="Thibeaux R."/>
            <person name="Iraola G."/>
            <person name="Ferres I."/>
            <person name="Bierque E."/>
            <person name="Girault D."/>
            <person name="Soupe-Gilbert M.-E."/>
            <person name="Picardeau M."/>
            <person name="Goarant C."/>
        </authorList>
    </citation>
    <scope>NUCLEOTIDE SEQUENCE [LARGE SCALE GENOMIC DNA]</scope>
    <source>
        <strain evidence="14 15">JW2-C-B1</strain>
    </source>
</reference>
<dbReference type="SUPFAM" id="SSF47384">
    <property type="entry name" value="Homodimeric domain of signal transducing histidine kinase"/>
    <property type="match status" value="1"/>
</dbReference>
<evidence type="ECO:0000313" key="14">
    <source>
        <dbReference type="EMBL" id="PJZ31240.1"/>
    </source>
</evidence>
<keyword evidence="15" id="KW-1185">Reference proteome</keyword>
<feature type="domain" description="Histidine kinase" evidence="9">
    <location>
        <begin position="528"/>
        <end position="751"/>
    </location>
</feature>
<gene>
    <name evidence="14" type="ORF">CH378_03310</name>
    <name evidence="13" type="ORF">EFP84_15035</name>
</gene>
<feature type="domain" description="Response regulatory" evidence="10">
    <location>
        <begin position="776"/>
        <end position="892"/>
    </location>
</feature>
<dbReference type="Pfam" id="PF08448">
    <property type="entry name" value="PAS_4"/>
    <property type="match status" value="3"/>
</dbReference>
<dbReference type="SMART" id="SM00086">
    <property type="entry name" value="PAC"/>
    <property type="match status" value="2"/>
</dbReference>
<comment type="catalytic activity">
    <reaction evidence="1">
        <text>ATP + protein L-histidine = ADP + protein N-phospho-L-histidine.</text>
        <dbReference type="EC" id="2.7.13.3"/>
    </reaction>
</comment>
<dbReference type="EC" id="2.7.13.3" evidence="2"/>
<dbReference type="EMBL" id="CP033614">
    <property type="protein sequence ID" value="AYV56679.1"/>
    <property type="molecule type" value="Genomic_DNA"/>
</dbReference>
<dbReference type="SUPFAM" id="SSF52172">
    <property type="entry name" value="CheY-like"/>
    <property type="match status" value="1"/>
</dbReference>
<dbReference type="InterPro" id="IPR001789">
    <property type="entry name" value="Sig_transdc_resp-reg_receiver"/>
</dbReference>
<dbReference type="Gene3D" id="3.30.565.10">
    <property type="entry name" value="Histidine kinase-like ATPase, C-terminal domain"/>
    <property type="match status" value="1"/>
</dbReference>
<evidence type="ECO:0000256" key="7">
    <source>
        <dbReference type="ARBA" id="ARBA00023012"/>
    </source>
</evidence>
<proteinExistence type="predicted"/>
<dbReference type="GO" id="GO:0000155">
    <property type="term" value="F:phosphorelay sensor kinase activity"/>
    <property type="evidence" value="ECO:0007669"/>
    <property type="project" value="InterPro"/>
</dbReference>
<sequence>MLEMLEKKETNRSEMDKVKREYLYRQITKQFPNGGVAVFDRNLRYIIFEGRGLTLVELTSEFVQGKTMREVFPKDICDLSEPLYHAALEGRSTTIEIPYMGRIFKLEHAPIESENGEIDYGLVMAQDITARKKAEDALKDSELDLRALFSAMTDIILVMDSTGRYLKIAPTKAKFLTASPKELLGNRVRDFFASDKADLAENTIRKTLQTGKTQNIEYDLEIHGETLWFEASVSYRSENTVYWVARNITQFKQIENAEKKSQKHLRDIIDGLLPNMFVGLIQPDGVLIEVNKAPLTAAKLRFEDVLGKPFDQTYWWSFSDRSRELLRESIRRACMGETLRYDTEIRVAEEEIIVIDFALKPMRDESGVIKFLIASGTVITDRKKAEAALQESQQKYKELVENINDVIFSANVLCNVTYISPIIQSLTGYSSETITGSGFKDLILEEDREFSRRLISSALSGSRDMCECRMKLKDGGSVWVQISVRPIFRDGTIVGFAGVIMDITKRRQLEQRLLRGQKLESLGTLAGGIAHDFNNLLGIMSCHLSILQDEGSDILKHFKSREAISKTIQRGADLVGQLLTIARKGDMTLEPVHLNSVIFEVVNLMDETFPKLIEVDLTMNCDLPQVLADHSQIHQVLLNLCVNARDAMEPGGGKIIIGTKTVKGEDIRGRHEKAEAPLYLELSVSDTGIGMDSFTKARIFEPFFTTKESGRGTGLGLATTYGIVERHRGFIEVDSALGKGTTFKIFLPAQTHSYETVVKETKQEIVNGTSRRGSGNILLVEDEDMLREVLTSILEQEGYNVTVAGNGLDAVEIYRAQWNRIDLVLSDVGLPGIEGDRMYYEMKRINPEVRAILASGFIEPSKKSELLKAGVLDILQKPYLTVEILNRIKTMIHPGTWSV</sequence>
<dbReference type="CDD" id="cd00156">
    <property type="entry name" value="REC"/>
    <property type="match status" value="1"/>
</dbReference>
<dbReference type="FunFam" id="3.30.450.20:FF:000155">
    <property type="entry name" value="Sensor histidine kinase TodS"/>
    <property type="match status" value="1"/>
</dbReference>
<evidence type="ECO:0000313" key="13">
    <source>
        <dbReference type="EMBL" id="AYV56679.1"/>
    </source>
</evidence>
<feature type="domain" description="PAC" evidence="12">
    <location>
        <begin position="464"/>
        <end position="515"/>
    </location>
</feature>
<evidence type="ECO:0000259" key="10">
    <source>
        <dbReference type="PROSITE" id="PS50110"/>
    </source>
</evidence>
<dbReference type="EMBL" id="NPDP01000004">
    <property type="protein sequence ID" value="PJZ31240.1"/>
    <property type="molecule type" value="Genomic_DNA"/>
</dbReference>
<evidence type="ECO:0000259" key="12">
    <source>
        <dbReference type="PROSITE" id="PS50113"/>
    </source>
</evidence>
<keyword evidence="7" id="KW-0902">Two-component regulatory system</keyword>
<dbReference type="Gene3D" id="1.10.287.130">
    <property type="match status" value="1"/>
</dbReference>
<dbReference type="InterPro" id="IPR000014">
    <property type="entry name" value="PAS"/>
</dbReference>
<dbReference type="InterPro" id="IPR036097">
    <property type="entry name" value="HisK_dim/P_sf"/>
</dbReference>
<evidence type="ECO:0000256" key="5">
    <source>
        <dbReference type="ARBA" id="ARBA00022777"/>
    </source>
</evidence>
<keyword evidence="6" id="KW-0067">ATP-binding</keyword>
<keyword evidence="3" id="KW-0808">Transferase</keyword>
<keyword evidence="8" id="KW-0597">Phosphoprotein</keyword>
<evidence type="ECO:0000259" key="9">
    <source>
        <dbReference type="PROSITE" id="PS50109"/>
    </source>
</evidence>
<keyword evidence="4" id="KW-0547">Nucleotide-binding</keyword>
<dbReference type="AlphaFoldDB" id="A0A2M9XM20"/>
<dbReference type="PROSITE" id="PS50113">
    <property type="entry name" value="PAC"/>
    <property type="match status" value="3"/>
</dbReference>
<dbReference type="OrthoDB" id="9815750at2"/>
<dbReference type="SUPFAM" id="SSF55785">
    <property type="entry name" value="PYP-like sensor domain (PAS domain)"/>
    <property type="match status" value="4"/>
</dbReference>
<dbReference type="CDD" id="cd00130">
    <property type="entry name" value="PAS"/>
    <property type="match status" value="2"/>
</dbReference>
<dbReference type="NCBIfam" id="TIGR00229">
    <property type="entry name" value="sensory_box"/>
    <property type="match status" value="3"/>
</dbReference>
<feature type="domain" description="PAS" evidence="11">
    <location>
        <begin position="141"/>
        <end position="211"/>
    </location>
</feature>
<evidence type="ECO:0000256" key="2">
    <source>
        <dbReference type="ARBA" id="ARBA00012438"/>
    </source>
</evidence>
<organism evidence="13 16">
    <name type="scientific">Leptospira kmetyi</name>
    <dbReference type="NCBI Taxonomy" id="408139"/>
    <lineage>
        <taxon>Bacteria</taxon>
        <taxon>Pseudomonadati</taxon>
        <taxon>Spirochaetota</taxon>
        <taxon>Spirochaetia</taxon>
        <taxon>Leptospirales</taxon>
        <taxon>Leptospiraceae</taxon>
        <taxon>Leptospira</taxon>
    </lineage>
</organism>
<protein>
    <recommendedName>
        <fullName evidence="2">histidine kinase</fullName>
        <ecNumber evidence="2">2.7.13.3</ecNumber>
    </recommendedName>
</protein>
<evidence type="ECO:0000259" key="11">
    <source>
        <dbReference type="PROSITE" id="PS50112"/>
    </source>
</evidence>
<evidence type="ECO:0000313" key="15">
    <source>
        <dbReference type="Proteomes" id="UP000231919"/>
    </source>
</evidence>
<dbReference type="Proteomes" id="UP000231919">
    <property type="component" value="Unassembled WGS sequence"/>
</dbReference>
<dbReference type="SMART" id="SM00448">
    <property type="entry name" value="REC"/>
    <property type="match status" value="1"/>
</dbReference>
<dbReference type="SMART" id="SM00091">
    <property type="entry name" value="PAS"/>
    <property type="match status" value="4"/>
</dbReference>
<evidence type="ECO:0000313" key="16">
    <source>
        <dbReference type="Proteomes" id="UP000276407"/>
    </source>
</evidence>
<dbReference type="InterPro" id="IPR003594">
    <property type="entry name" value="HATPase_dom"/>
</dbReference>
<dbReference type="Gene3D" id="3.30.450.20">
    <property type="entry name" value="PAS domain"/>
    <property type="match status" value="4"/>
</dbReference>
<dbReference type="Pfam" id="PF00072">
    <property type="entry name" value="Response_reg"/>
    <property type="match status" value="1"/>
</dbReference>
<dbReference type="SMART" id="SM00387">
    <property type="entry name" value="HATPase_c"/>
    <property type="match status" value="1"/>
</dbReference>
<feature type="domain" description="PAC" evidence="12">
    <location>
        <begin position="86"/>
        <end position="140"/>
    </location>
</feature>
<dbReference type="SUPFAM" id="SSF55874">
    <property type="entry name" value="ATPase domain of HSP90 chaperone/DNA topoisomerase II/histidine kinase"/>
    <property type="match status" value="1"/>
</dbReference>
<reference evidence="13 16" key="2">
    <citation type="submission" date="2018-11" db="EMBL/GenBank/DDBJ databases">
        <title>Complete genome sequence of Leptospira kmetyi isolate LS 001/16 from soil sample associated with a leptospirosis patient in Kelantan.</title>
        <authorList>
            <person name="Muhammad Yusoff F."/>
            <person name="Muhammad Yusoff S."/>
            <person name="Ahmad M.N."/>
            <person name="Yusof N.Y."/>
            <person name="Aziah I."/>
        </authorList>
    </citation>
    <scope>NUCLEOTIDE SEQUENCE [LARGE SCALE GENOMIC DNA]</scope>
    <source>
        <strain evidence="13 16">LS 001/16</strain>
    </source>
</reference>
<dbReference type="InterPro" id="IPR001610">
    <property type="entry name" value="PAC"/>
</dbReference>
<evidence type="ECO:0000256" key="3">
    <source>
        <dbReference type="ARBA" id="ARBA00022679"/>
    </source>
</evidence>
<dbReference type="InterPro" id="IPR005467">
    <property type="entry name" value="His_kinase_dom"/>
</dbReference>
<dbReference type="Gene3D" id="3.40.50.2300">
    <property type="match status" value="1"/>
</dbReference>
<dbReference type="InterPro" id="IPR013656">
    <property type="entry name" value="PAS_4"/>
</dbReference>
<dbReference type="InterPro" id="IPR004358">
    <property type="entry name" value="Sig_transdc_His_kin-like_C"/>
</dbReference>
<dbReference type="KEGG" id="lkm:EFP84_15035"/>
<dbReference type="InterPro" id="IPR000700">
    <property type="entry name" value="PAS-assoc_C"/>
</dbReference>
<dbReference type="PROSITE" id="PS50110">
    <property type="entry name" value="RESPONSE_REGULATORY"/>
    <property type="match status" value="1"/>
</dbReference>
<dbReference type="InterPro" id="IPR013655">
    <property type="entry name" value="PAS_fold_3"/>
</dbReference>
<name>A0A2M9XM20_9LEPT</name>